<organism evidence="1 2">
    <name type="scientific">Candidatus Magnetominusculus xianensis</name>
    <dbReference type="NCBI Taxonomy" id="1748249"/>
    <lineage>
        <taxon>Bacteria</taxon>
        <taxon>Pseudomonadati</taxon>
        <taxon>Nitrospirota</taxon>
        <taxon>Nitrospiria</taxon>
        <taxon>Nitrospirales</taxon>
        <taxon>Nitrospiraceae</taxon>
        <taxon>Candidatus Magnetominusculus</taxon>
    </lineage>
</organism>
<keyword evidence="2" id="KW-1185">Reference proteome</keyword>
<gene>
    <name evidence="1" type="ORF">ASN18_3116</name>
</gene>
<proteinExistence type="predicted"/>
<comment type="caution">
    <text evidence="1">The sequence shown here is derived from an EMBL/GenBank/DDBJ whole genome shotgun (WGS) entry which is preliminary data.</text>
</comment>
<dbReference type="RefSeq" id="WP_085053719.1">
    <property type="nucleotide sequence ID" value="NZ_LNQR01000124.1"/>
</dbReference>
<name>A0ABR5SBK6_9BACT</name>
<sequence>MTTDDIYDILHETDHVVLSKIINGGTAFLDPHERLIYERIAKHAKKIGWTHERVIWAMQRVMEQQ</sequence>
<evidence type="ECO:0000313" key="2">
    <source>
        <dbReference type="Proteomes" id="UP000060487"/>
    </source>
</evidence>
<evidence type="ECO:0000313" key="1">
    <source>
        <dbReference type="EMBL" id="KWT76850.1"/>
    </source>
</evidence>
<dbReference type="EMBL" id="LNQR01000124">
    <property type="protein sequence ID" value="KWT76850.1"/>
    <property type="molecule type" value="Genomic_DNA"/>
</dbReference>
<accession>A0ABR5SBK6</accession>
<protein>
    <submittedName>
        <fullName evidence="1">Uncharacterized protein</fullName>
    </submittedName>
</protein>
<reference evidence="1 2" key="1">
    <citation type="submission" date="2015-11" db="EMBL/GenBank/DDBJ databases">
        <authorList>
            <person name="Lin W."/>
        </authorList>
    </citation>
    <scope>NUCLEOTIDE SEQUENCE [LARGE SCALE GENOMIC DNA]</scope>
    <source>
        <strain evidence="1 2">HCH-1</strain>
    </source>
</reference>
<dbReference type="Proteomes" id="UP000060487">
    <property type="component" value="Unassembled WGS sequence"/>
</dbReference>